<dbReference type="GO" id="GO:0005737">
    <property type="term" value="C:cytoplasm"/>
    <property type="evidence" value="ECO:0007669"/>
    <property type="project" value="TreeGrafter"/>
</dbReference>
<dbReference type="EMBL" id="JAAAJA010000017">
    <property type="protein sequence ID" value="KAG0266460.1"/>
    <property type="molecule type" value="Genomic_DNA"/>
</dbReference>
<feature type="domain" description="Helicase ATP-binding" evidence="7">
    <location>
        <begin position="28"/>
        <end position="201"/>
    </location>
</feature>
<keyword evidence="10" id="KW-1185">Reference proteome</keyword>
<dbReference type="SMART" id="SM00490">
    <property type="entry name" value="HELICc"/>
    <property type="match status" value="1"/>
</dbReference>
<evidence type="ECO:0000256" key="5">
    <source>
        <dbReference type="ARBA" id="ARBA00034808"/>
    </source>
</evidence>
<dbReference type="GO" id="GO:0005634">
    <property type="term" value="C:nucleus"/>
    <property type="evidence" value="ECO:0007669"/>
    <property type="project" value="TreeGrafter"/>
</dbReference>
<dbReference type="GO" id="GO:0005524">
    <property type="term" value="F:ATP binding"/>
    <property type="evidence" value="ECO:0007669"/>
    <property type="project" value="UniProtKB-KW"/>
</dbReference>
<name>A0A9P6QDV1_9FUNG</name>
<dbReference type="GO" id="GO:0000724">
    <property type="term" value="P:double-strand break repair via homologous recombination"/>
    <property type="evidence" value="ECO:0007669"/>
    <property type="project" value="TreeGrafter"/>
</dbReference>
<keyword evidence="3" id="KW-0067">ATP-binding</keyword>
<evidence type="ECO:0000256" key="6">
    <source>
        <dbReference type="SAM" id="MobiDB-lite"/>
    </source>
</evidence>
<evidence type="ECO:0000256" key="1">
    <source>
        <dbReference type="ARBA" id="ARBA00005446"/>
    </source>
</evidence>
<proteinExistence type="inferred from homology"/>
<dbReference type="AlphaFoldDB" id="A0A9P6QDV1"/>
<feature type="region of interest" description="Disordered" evidence="6">
    <location>
        <begin position="514"/>
        <end position="533"/>
    </location>
</feature>
<dbReference type="Gene3D" id="3.40.50.300">
    <property type="entry name" value="P-loop containing nucleotide triphosphate hydrolases"/>
    <property type="match status" value="2"/>
</dbReference>
<evidence type="ECO:0000256" key="4">
    <source>
        <dbReference type="ARBA" id="ARBA00034617"/>
    </source>
</evidence>
<evidence type="ECO:0000256" key="2">
    <source>
        <dbReference type="ARBA" id="ARBA00022741"/>
    </source>
</evidence>
<dbReference type="PROSITE" id="PS51192">
    <property type="entry name" value="HELICASE_ATP_BIND_1"/>
    <property type="match status" value="1"/>
</dbReference>
<dbReference type="PANTHER" id="PTHR13710">
    <property type="entry name" value="DNA HELICASE RECQ FAMILY MEMBER"/>
    <property type="match status" value="1"/>
</dbReference>
<evidence type="ECO:0000313" key="10">
    <source>
        <dbReference type="Proteomes" id="UP000726737"/>
    </source>
</evidence>
<dbReference type="OrthoDB" id="10261556at2759"/>
<dbReference type="Proteomes" id="UP000726737">
    <property type="component" value="Unassembled WGS sequence"/>
</dbReference>
<dbReference type="EC" id="5.6.2.4" evidence="5"/>
<feature type="domain" description="Helicase C-terminal" evidence="8">
    <location>
        <begin position="187"/>
        <end position="347"/>
    </location>
</feature>
<reference evidence="9" key="1">
    <citation type="journal article" date="2020" name="Fungal Divers.">
        <title>Resolving the Mortierellaceae phylogeny through synthesis of multi-gene phylogenetics and phylogenomics.</title>
        <authorList>
            <person name="Vandepol N."/>
            <person name="Liber J."/>
            <person name="Desiro A."/>
            <person name="Na H."/>
            <person name="Kennedy M."/>
            <person name="Barry K."/>
            <person name="Grigoriev I.V."/>
            <person name="Miller A.N."/>
            <person name="O'Donnell K."/>
            <person name="Stajich J.E."/>
            <person name="Bonito G."/>
        </authorList>
    </citation>
    <scope>NUCLEOTIDE SEQUENCE</scope>
    <source>
        <strain evidence="9">KOD948</strain>
    </source>
</reference>
<dbReference type="PROSITE" id="PS51194">
    <property type="entry name" value="HELICASE_CTER"/>
    <property type="match status" value="1"/>
</dbReference>
<evidence type="ECO:0000256" key="3">
    <source>
        <dbReference type="ARBA" id="ARBA00022840"/>
    </source>
</evidence>
<sequence length="554" mass="63319">MLIIPEDTVKRCQDVFKVVPKNLQLKAVEHIGQGQDCIFISDCDRERTLVYVLPLVLWSDCVVVVISPLKTSIQEQQQKLQDFGINSIFLDKEQSIGSNTLDELADGTFAAVFSTPEIIFHASRLRPLWNRTTWRRRLKAVVLDEAHCISTWGSPFREVDDYIGDLRSWIPPSVAFVALSTTLPPRTLEDVKSCARFKPGVTVFGVRSDRANIRLEIPGKLMSICELWPPDVNKRKIAVYHDYMAKSNQKIILDAFERDEILLLLSTEAHETDYDVNDVARVVQFKCPATISCLVQRFGRAARNPKLQGLGILLTGTESTTDPHLTQYITTKECRRKVLNAAFDNEDRSNGNCCDLCHPLSETFHLRPDVTFKEVQAVDQSVDQAVDQAKEVIRTWRSMVCKRDYIPLYSFFTEDCVMTDNMVERLGERVAEVTTPESIQSIITWMPLKKRLLEELASILIRLNEETMQSQHQAEQIPPQHQAEQIIPPQRQAEQIMQPQYQAELINDNQDEADNSHHAQVAQPLRSKPKPTIVFKNSTAIDISKQINKRRRKK</sequence>
<comment type="catalytic activity">
    <reaction evidence="4">
        <text>Couples ATP hydrolysis with the unwinding of duplex DNA by translocating in the 3'-5' direction.</text>
        <dbReference type="EC" id="5.6.2.4"/>
    </reaction>
</comment>
<dbReference type="SMART" id="SM00487">
    <property type="entry name" value="DEXDc"/>
    <property type="match status" value="1"/>
</dbReference>
<dbReference type="GO" id="GO:0003676">
    <property type="term" value="F:nucleic acid binding"/>
    <property type="evidence" value="ECO:0007669"/>
    <property type="project" value="InterPro"/>
</dbReference>
<dbReference type="GO" id="GO:0043138">
    <property type="term" value="F:3'-5' DNA helicase activity"/>
    <property type="evidence" value="ECO:0007669"/>
    <property type="project" value="UniProtKB-EC"/>
</dbReference>
<dbReference type="GO" id="GO:0009378">
    <property type="term" value="F:four-way junction helicase activity"/>
    <property type="evidence" value="ECO:0007669"/>
    <property type="project" value="TreeGrafter"/>
</dbReference>
<evidence type="ECO:0000313" key="9">
    <source>
        <dbReference type="EMBL" id="KAG0266460.1"/>
    </source>
</evidence>
<dbReference type="InterPro" id="IPR011545">
    <property type="entry name" value="DEAD/DEAH_box_helicase_dom"/>
</dbReference>
<dbReference type="InterPro" id="IPR027417">
    <property type="entry name" value="P-loop_NTPase"/>
</dbReference>
<dbReference type="Pfam" id="PF00271">
    <property type="entry name" value="Helicase_C"/>
    <property type="match status" value="1"/>
</dbReference>
<keyword evidence="2" id="KW-0547">Nucleotide-binding</keyword>
<comment type="similarity">
    <text evidence="1">Belongs to the helicase family. RecQ subfamily.</text>
</comment>
<keyword evidence="9" id="KW-0378">Hydrolase</keyword>
<dbReference type="PANTHER" id="PTHR13710:SF120">
    <property type="entry name" value="BIFUNCTIONAL 3'-5' EXONUCLEASE_ATP-DEPENDENT HELICASE WRN"/>
    <property type="match status" value="1"/>
</dbReference>
<accession>A0A9P6QDV1</accession>
<dbReference type="SUPFAM" id="SSF52540">
    <property type="entry name" value="P-loop containing nucleoside triphosphate hydrolases"/>
    <property type="match status" value="1"/>
</dbReference>
<evidence type="ECO:0000259" key="8">
    <source>
        <dbReference type="PROSITE" id="PS51194"/>
    </source>
</evidence>
<comment type="caution">
    <text evidence="9">The sequence shown here is derived from an EMBL/GenBank/DDBJ whole genome shotgun (WGS) entry which is preliminary data.</text>
</comment>
<organism evidence="9 10">
    <name type="scientific">Mortierella polycephala</name>
    <dbReference type="NCBI Taxonomy" id="41804"/>
    <lineage>
        <taxon>Eukaryota</taxon>
        <taxon>Fungi</taxon>
        <taxon>Fungi incertae sedis</taxon>
        <taxon>Mucoromycota</taxon>
        <taxon>Mortierellomycotina</taxon>
        <taxon>Mortierellomycetes</taxon>
        <taxon>Mortierellales</taxon>
        <taxon>Mortierellaceae</taxon>
        <taxon>Mortierella</taxon>
    </lineage>
</organism>
<dbReference type="Pfam" id="PF00270">
    <property type="entry name" value="DEAD"/>
    <property type="match status" value="1"/>
</dbReference>
<dbReference type="GO" id="GO:0005694">
    <property type="term" value="C:chromosome"/>
    <property type="evidence" value="ECO:0007669"/>
    <property type="project" value="TreeGrafter"/>
</dbReference>
<dbReference type="InterPro" id="IPR001650">
    <property type="entry name" value="Helicase_C-like"/>
</dbReference>
<dbReference type="InterPro" id="IPR014001">
    <property type="entry name" value="Helicase_ATP-bd"/>
</dbReference>
<evidence type="ECO:0000259" key="7">
    <source>
        <dbReference type="PROSITE" id="PS51192"/>
    </source>
</evidence>
<gene>
    <name evidence="9" type="primary">SGS1_2</name>
    <name evidence="9" type="ORF">BG011_002250</name>
</gene>
<keyword evidence="9" id="KW-0347">Helicase</keyword>
<protein>
    <recommendedName>
        <fullName evidence="5">DNA 3'-5' helicase</fullName>
        <ecNumber evidence="5">5.6.2.4</ecNumber>
    </recommendedName>
</protein>